<dbReference type="EMBL" id="WIAO01000003">
    <property type="protein sequence ID" value="MQM24866.1"/>
    <property type="molecule type" value="Genomic_DNA"/>
</dbReference>
<feature type="domain" description="Aminoglycoside phosphotransferase" evidence="1">
    <location>
        <begin position="112"/>
        <end position="182"/>
    </location>
</feature>
<evidence type="ECO:0000313" key="3">
    <source>
        <dbReference type="Proteomes" id="UP000477750"/>
    </source>
</evidence>
<dbReference type="InterPro" id="IPR011009">
    <property type="entry name" value="Kinase-like_dom_sf"/>
</dbReference>
<dbReference type="Proteomes" id="UP000477750">
    <property type="component" value="Unassembled WGS sequence"/>
</dbReference>
<dbReference type="Gene3D" id="3.90.1200.10">
    <property type="match status" value="1"/>
</dbReference>
<name>A0A6L5G5E3_9ACTN</name>
<reference evidence="2 3" key="1">
    <citation type="submission" date="2019-10" db="EMBL/GenBank/DDBJ databases">
        <title>Glycomyces albidus sp. nov., a novel actinomycete isolated from rhizosphere soil of wheat (Triticum aestivum L.).</title>
        <authorList>
            <person name="Qian L."/>
        </authorList>
    </citation>
    <scope>NUCLEOTIDE SEQUENCE [LARGE SCALE GENOMIC DNA]</scope>
    <source>
        <strain evidence="2 3">NEAU-7082</strain>
    </source>
</reference>
<evidence type="ECO:0000313" key="2">
    <source>
        <dbReference type="EMBL" id="MQM24866.1"/>
    </source>
</evidence>
<protein>
    <submittedName>
        <fullName evidence="2">Phosphotransferase</fullName>
    </submittedName>
</protein>
<proteinExistence type="predicted"/>
<dbReference type="InterPro" id="IPR002575">
    <property type="entry name" value="Aminoglycoside_PTrfase"/>
</dbReference>
<keyword evidence="2" id="KW-0808">Transferase</keyword>
<accession>A0A6L5G5E3</accession>
<dbReference type="SUPFAM" id="SSF56112">
    <property type="entry name" value="Protein kinase-like (PK-like)"/>
    <property type="match status" value="1"/>
</dbReference>
<gene>
    <name evidence="2" type="ORF">GFD30_04615</name>
</gene>
<dbReference type="AlphaFoldDB" id="A0A6L5G5E3"/>
<evidence type="ECO:0000259" key="1">
    <source>
        <dbReference type="Pfam" id="PF01636"/>
    </source>
</evidence>
<dbReference type="RefSeq" id="WP_153024030.1">
    <property type="nucleotide sequence ID" value="NZ_WIAO01000003.1"/>
</dbReference>
<organism evidence="2 3">
    <name type="scientific">Glycomyces albidus</name>
    <dbReference type="NCBI Taxonomy" id="2656774"/>
    <lineage>
        <taxon>Bacteria</taxon>
        <taxon>Bacillati</taxon>
        <taxon>Actinomycetota</taxon>
        <taxon>Actinomycetes</taxon>
        <taxon>Glycomycetales</taxon>
        <taxon>Glycomycetaceae</taxon>
        <taxon>Glycomyces</taxon>
    </lineage>
</organism>
<dbReference type="GO" id="GO:0016740">
    <property type="term" value="F:transferase activity"/>
    <property type="evidence" value="ECO:0007669"/>
    <property type="project" value="UniProtKB-KW"/>
</dbReference>
<dbReference type="Pfam" id="PF01636">
    <property type="entry name" value="APH"/>
    <property type="match status" value="1"/>
</dbReference>
<keyword evidence="3" id="KW-1185">Reference proteome</keyword>
<comment type="caution">
    <text evidence="2">The sequence shown here is derived from an EMBL/GenBank/DDBJ whole genome shotgun (WGS) entry which is preliminary data.</text>
</comment>
<sequence length="220" mass="23993">MELIASGRASSVFALDDRRVLRRCQWNVAQEARLMRHLARNAYPVPEVYEVAGGDMVMERLYGPTLAESIMTGRTAPESAAEILDGLLDRLRGVPVPDWLPTEARGVDFRADASPSVLHLDLHPENVVITGDGPVVIDWTNAAAGDHAVDRAVSWVILAEIDPEPLGPQADALEPLLDALREGLSEIALATALRFREADPHLSAAERERASARAARLTWP</sequence>